<feature type="signal peptide" evidence="2">
    <location>
        <begin position="1"/>
        <end position="20"/>
    </location>
</feature>
<dbReference type="PRINTS" id="PR00179">
    <property type="entry name" value="LIPOCALIN"/>
</dbReference>
<dbReference type="AlphaFoldDB" id="A0AAN8LQI6"/>
<dbReference type="PRINTS" id="PR01254">
    <property type="entry name" value="PGNDSYNTHASE"/>
</dbReference>
<reference evidence="4 5" key="1">
    <citation type="submission" date="2021-04" db="EMBL/GenBank/DDBJ databases">
        <authorList>
            <person name="De Guttry C."/>
            <person name="Zahm M."/>
            <person name="Klopp C."/>
            <person name="Cabau C."/>
            <person name="Louis A."/>
            <person name="Berthelot C."/>
            <person name="Parey E."/>
            <person name="Roest Crollius H."/>
            <person name="Montfort J."/>
            <person name="Robinson-Rechavi M."/>
            <person name="Bucao C."/>
            <person name="Bouchez O."/>
            <person name="Gislard M."/>
            <person name="Lluch J."/>
            <person name="Milhes M."/>
            <person name="Lampietro C."/>
            <person name="Lopez Roques C."/>
            <person name="Donnadieu C."/>
            <person name="Braasch I."/>
            <person name="Desvignes T."/>
            <person name="Postlethwait J."/>
            <person name="Bobe J."/>
            <person name="Wedekind C."/>
            <person name="Guiguen Y."/>
        </authorList>
    </citation>
    <scope>NUCLEOTIDE SEQUENCE [LARGE SCALE GENOMIC DNA]</scope>
    <source>
        <strain evidence="4">Cs_M1</strain>
        <tissue evidence="4">Blood</tissue>
    </source>
</reference>
<evidence type="ECO:0000259" key="3">
    <source>
        <dbReference type="Pfam" id="PF00061"/>
    </source>
</evidence>
<dbReference type="PANTHER" id="PTHR11430">
    <property type="entry name" value="LIPOCALIN"/>
    <property type="match status" value="1"/>
</dbReference>
<evidence type="ECO:0000313" key="5">
    <source>
        <dbReference type="Proteomes" id="UP001356427"/>
    </source>
</evidence>
<dbReference type="PANTHER" id="PTHR11430:SF133">
    <property type="entry name" value="LIPOCALIN"/>
    <property type="match status" value="1"/>
</dbReference>
<dbReference type="Pfam" id="PF00061">
    <property type="entry name" value="Lipocalin"/>
    <property type="match status" value="1"/>
</dbReference>
<dbReference type="EMBL" id="JAGTTL010000010">
    <property type="protein sequence ID" value="KAK6316768.1"/>
    <property type="molecule type" value="Genomic_DNA"/>
</dbReference>
<feature type="domain" description="Lipocalin/cytosolic fatty-acid binding" evidence="3">
    <location>
        <begin position="34"/>
        <end position="175"/>
    </location>
</feature>
<comment type="similarity">
    <text evidence="1">Belongs to the calycin superfamily. Lipocalin family.</text>
</comment>
<evidence type="ECO:0000256" key="1">
    <source>
        <dbReference type="ARBA" id="ARBA00006889"/>
    </source>
</evidence>
<dbReference type="Gene3D" id="2.40.128.20">
    <property type="match status" value="1"/>
</dbReference>
<dbReference type="InterPro" id="IPR002345">
    <property type="entry name" value="Lipocalin"/>
</dbReference>
<evidence type="ECO:0000256" key="2">
    <source>
        <dbReference type="SAM" id="SignalP"/>
    </source>
</evidence>
<keyword evidence="5" id="KW-1185">Reference proteome</keyword>
<protein>
    <recommendedName>
        <fullName evidence="3">Lipocalin/cytosolic fatty-acid binding domain-containing protein</fullName>
    </recommendedName>
</protein>
<organism evidence="4 5">
    <name type="scientific">Coregonus suidteri</name>
    <dbReference type="NCBI Taxonomy" id="861788"/>
    <lineage>
        <taxon>Eukaryota</taxon>
        <taxon>Metazoa</taxon>
        <taxon>Chordata</taxon>
        <taxon>Craniata</taxon>
        <taxon>Vertebrata</taxon>
        <taxon>Euteleostomi</taxon>
        <taxon>Actinopterygii</taxon>
        <taxon>Neopterygii</taxon>
        <taxon>Teleostei</taxon>
        <taxon>Protacanthopterygii</taxon>
        <taxon>Salmoniformes</taxon>
        <taxon>Salmonidae</taxon>
        <taxon>Coregoninae</taxon>
        <taxon>Coregonus</taxon>
    </lineage>
</organism>
<accession>A0AAN8LQI6</accession>
<gene>
    <name evidence="4" type="ORF">J4Q44_G00121680</name>
</gene>
<dbReference type="InterPro" id="IPR012674">
    <property type="entry name" value="Calycin"/>
</dbReference>
<dbReference type="SUPFAM" id="SSF50814">
    <property type="entry name" value="Lipocalins"/>
    <property type="match status" value="1"/>
</dbReference>
<feature type="chain" id="PRO_5042946644" description="Lipocalin/cytosolic fatty-acid binding domain-containing protein" evidence="2">
    <location>
        <begin position="21"/>
        <end position="181"/>
    </location>
</feature>
<dbReference type="GO" id="GO:0036094">
    <property type="term" value="F:small molecule binding"/>
    <property type="evidence" value="ECO:0007669"/>
    <property type="project" value="InterPro"/>
</dbReference>
<name>A0AAN8LQI6_9TELE</name>
<evidence type="ECO:0000313" key="4">
    <source>
        <dbReference type="EMBL" id="KAK6316768.1"/>
    </source>
</evidence>
<sequence>MTTILLRALGALLCSLVVTAEVMPQGDFNLQGVAGKWYLVGFATNAQWFINHKASMKMGTAILTPTADGDLEMAYASRNADGSCWRMNHLAEKTNLPGKFIYKSERWNNENDMRVVDVKYDEYALIHTKTKGVSAVLTNLYTRGTDLSPDLLQKFRQFSLDTGTMPENIAILPKNDECPAA</sequence>
<keyword evidence="2" id="KW-0732">Signal</keyword>
<comment type="caution">
    <text evidence="4">The sequence shown here is derived from an EMBL/GenBank/DDBJ whole genome shotgun (WGS) entry which is preliminary data.</text>
</comment>
<dbReference type="InterPro" id="IPR000566">
    <property type="entry name" value="Lipocln_cytosolic_FA-bd_dom"/>
</dbReference>
<proteinExistence type="inferred from homology"/>
<dbReference type="Proteomes" id="UP001356427">
    <property type="component" value="Unassembled WGS sequence"/>
</dbReference>